<evidence type="ECO:0000313" key="2">
    <source>
        <dbReference type="Proteomes" id="UP000566813"/>
    </source>
</evidence>
<proteinExistence type="predicted"/>
<name>A0A7X1FS70_9SPHN</name>
<dbReference type="Pfam" id="PF12974">
    <property type="entry name" value="Phosphonate-bd"/>
    <property type="match status" value="1"/>
</dbReference>
<dbReference type="SUPFAM" id="SSF53850">
    <property type="entry name" value="Periplasmic binding protein-like II"/>
    <property type="match status" value="1"/>
</dbReference>
<accession>A0A7X1FS70</accession>
<dbReference type="Proteomes" id="UP000566813">
    <property type="component" value="Unassembled WGS sequence"/>
</dbReference>
<dbReference type="Gene3D" id="3.40.190.10">
    <property type="entry name" value="Periplasmic binding protein-like II"/>
    <property type="match status" value="2"/>
</dbReference>
<dbReference type="PANTHER" id="PTHR30024">
    <property type="entry name" value="ALIPHATIC SULFONATES-BINDING PROTEIN-RELATED"/>
    <property type="match status" value="1"/>
</dbReference>
<protein>
    <submittedName>
        <fullName evidence="1">PhnD/SsuA/transferrin family substrate-binding protein</fullName>
    </submittedName>
</protein>
<dbReference type="AlphaFoldDB" id="A0A7X1FS70"/>
<comment type="caution">
    <text evidence="1">The sequence shown here is derived from an EMBL/GenBank/DDBJ whole genome shotgun (WGS) entry which is preliminary data.</text>
</comment>
<reference evidence="1 2" key="1">
    <citation type="submission" date="2020-08" db="EMBL/GenBank/DDBJ databases">
        <title>The genome sequence of type strain Novosphingobium flavum NBRC 111647.</title>
        <authorList>
            <person name="Liu Y."/>
        </authorList>
    </citation>
    <scope>NUCLEOTIDE SEQUENCE [LARGE SCALE GENOMIC DNA]</scope>
    <source>
        <strain evidence="1 2">NBRC 111647</strain>
    </source>
</reference>
<gene>
    <name evidence="1" type="ORF">H7F51_10695</name>
</gene>
<keyword evidence="2" id="KW-1185">Reference proteome</keyword>
<dbReference type="EMBL" id="JACLAW010000007">
    <property type="protein sequence ID" value="MBC2665995.1"/>
    <property type="molecule type" value="Genomic_DNA"/>
</dbReference>
<sequence>MHGLGEGRRHVFHGRIVLSKVPLKIAISTEHPHTAAIRSGEIEIEGVEPEFIVTKPQIGAFRRMVRDLEFDVCEIAPTTYIIARAYGKPFKALPIFVVRRFHHSGLLVRPDAGITSPKDLEGKQCGVRAYSVTTGVWTRQVLIDEFGVDNNKITWWVDDEEHVQELQLPANVKHVPAGDSLADMMARGDIIAGFDGAAGIGRTGAPTGGWQEVETNYPDLFPNAVELEAEYYARTKVYPMHGTIVVKDSVLEQHPWIAKSLNDAFTKAKDQWLEKMHSGEDSSGVAKKYKALTEIVGPDPLPYGIEENRATIEALEKTAYDQGLIPSRMTMDELFVDPLKAPSFA</sequence>
<evidence type="ECO:0000313" key="1">
    <source>
        <dbReference type="EMBL" id="MBC2665995.1"/>
    </source>
</evidence>
<organism evidence="1 2">
    <name type="scientific">Novosphingobium flavum</name>
    <dbReference type="NCBI Taxonomy" id="1778672"/>
    <lineage>
        <taxon>Bacteria</taxon>
        <taxon>Pseudomonadati</taxon>
        <taxon>Pseudomonadota</taxon>
        <taxon>Alphaproteobacteria</taxon>
        <taxon>Sphingomonadales</taxon>
        <taxon>Sphingomonadaceae</taxon>
        <taxon>Novosphingobium</taxon>
    </lineage>
</organism>